<dbReference type="RefSeq" id="WP_262401001.1">
    <property type="nucleotide sequence ID" value="NZ_JACRTB010000039.1"/>
</dbReference>
<organism evidence="2 3">
    <name type="scientific">Yanshouia hominis</name>
    <dbReference type="NCBI Taxonomy" id="2763673"/>
    <lineage>
        <taxon>Bacteria</taxon>
        <taxon>Bacillati</taxon>
        <taxon>Bacillota</taxon>
        <taxon>Clostridia</taxon>
        <taxon>Eubacteriales</taxon>
        <taxon>Oscillospiraceae</taxon>
        <taxon>Yanshouia</taxon>
    </lineage>
</organism>
<dbReference type="EMBL" id="JACRTB010000039">
    <property type="protein sequence ID" value="MBC8577612.1"/>
    <property type="molecule type" value="Genomic_DNA"/>
</dbReference>
<feature type="transmembrane region" description="Helical" evidence="1">
    <location>
        <begin position="36"/>
        <end position="59"/>
    </location>
</feature>
<keyword evidence="1" id="KW-1133">Transmembrane helix</keyword>
<reference evidence="2 3" key="1">
    <citation type="submission" date="2020-08" db="EMBL/GenBank/DDBJ databases">
        <title>Genome public.</title>
        <authorList>
            <person name="Liu C."/>
            <person name="Sun Q."/>
        </authorList>
    </citation>
    <scope>NUCLEOTIDE SEQUENCE [LARGE SCALE GENOMIC DNA]</scope>
    <source>
        <strain evidence="2 3">BX1</strain>
    </source>
</reference>
<name>A0ABR7NMI7_9FIRM</name>
<evidence type="ECO:0000256" key="1">
    <source>
        <dbReference type="SAM" id="Phobius"/>
    </source>
</evidence>
<evidence type="ECO:0000313" key="3">
    <source>
        <dbReference type="Proteomes" id="UP000658131"/>
    </source>
</evidence>
<gene>
    <name evidence="2" type="ORF">H8717_14525</name>
</gene>
<accession>A0ABR7NMI7</accession>
<sequence length="65" mass="7295">MMVINLPMSALLLALSIAGFILLSRADRRSGEDRYRVYTCLCGVAGMLFFFYFLANLLIASGLWK</sequence>
<keyword evidence="1" id="KW-0812">Transmembrane</keyword>
<protein>
    <submittedName>
        <fullName evidence="2">Uncharacterized protein</fullName>
    </submittedName>
</protein>
<keyword evidence="1" id="KW-0472">Membrane</keyword>
<dbReference type="Proteomes" id="UP000658131">
    <property type="component" value="Unassembled WGS sequence"/>
</dbReference>
<proteinExistence type="predicted"/>
<keyword evidence="3" id="KW-1185">Reference proteome</keyword>
<comment type="caution">
    <text evidence="2">The sequence shown here is derived from an EMBL/GenBank/DDBJ whole genome shotgun (WGS) entry which is preliminary data.</text>
</comment>
<evidence type="ECO:0000313" key="2">
    <source>
        <dbReference type="EMBL" id="MBC8577612.1"/>
    </source>
</evidence>